<dbReference type="EMBL" id="CAUYUJ010018059">
    <property type="protein sequence ID" value="CAK0880334.1"/>
    <property type="molecule type" value="Genomic_DNA"/>
</dbReference>
<name>A0ABN9W6C4_9DINO</name>
<dbReference type="SMART" id="SM00671">
    <property type="entry name" value="SEL1"/>
    <property type="match status" value="2"/>
</dbReference>
<accession>A0ABN9W6C4</accession>
<dbReference type="Pfam" id="PF08238">
    <property type="entry name" value="Sel1"/>
    <property type="match status" value="2"/>
</dbReference>
<sequence length="402" mass="42354">MRERWIEEEKGWAQLPPRAWPPRQPKATEAQGLRDQLRADRCPLPGQPAPDKCLRTMFDLATALAFGKGDPPEGVAMYRAMSEAGDLDSTVALAVCLVEDVAGSDDEHGVRLLRAACARGSAQAWYELGTLLLVGGAGLEEDEPAAFDCFRQAAEQGHSAGMFMMADCLLEGVGCETDAARAVPLLHASAERGHRGARQHLRQLLDGNWWGFDGAAGPTFEHRGSRSAGRGEMAVAGVHFESAQVGSQCCSVKLQAMSGVGVLQASIYPWPAVQGSPAATPWTRGAALHACPEQIVSTGWRLGREAMGCKPGKSATQEEGGDRKALVPEPGGGTEAAPEPQPAAPAEGASQPAAGQEESDQLVKVPVVLAEDVKIISPRGLEDDKPNKARSPKCGSCLPCIG</sequence>
<proteinExistence type="predicted"/>
<dbReference type="InterPro" id="IPR011990">
    <property type="entry name" value="TPR-like_helical_dom_sf"/>
</dbReference>
<feature type="compositionally biased region" description="Low complexity" evidence="1">
    <location>
        <begin position="344"/>
        <end position="356"/>
    </location>
</feature>
<evidence type="ECO:0000313" key="3">
    <source>
        <dbReference type="Proteomes" id="UP001189429"/>
    </source>
</evidence>
<keyword evidence="3" id="KW-1185">Reference proteome</keyword>
<gene>
    <name evidence="2" type="ORF">PCOR1329_LOCUS63497</name>
</gene>
<dbReference type="PANTHER" id="PTHR43628">
    <property type="entry name" value="ACTIVATOR OF C KINASE PROTEIN 1-RELATED"/>
    <property type="match status" value="1"/>
</dbReference>
<dbReference type="SUPFAM" id="SSF81901">
    <property type="entry name" value="HCP-like"/>
    <property type="match status" value="1"/>
</dbReference>
<comment type="caution">
    <text evidence="2">The sequence shown here is derived from an EMBL/GenBank/DDBJ whole genome shotgun (WGS) entry which is preliminary data.</text>
</comment>
<feature type="region of interest" description="Disordered" evidence="1">
    <location>
        <begin position="306"/>
        <end position="363"/>
    </location>
</feature>
<dbReference type="InterPro" id="IPR052945">
    <property type="entry name" value="Mitotic_Regulator"/>
</dbReference>
<evidence type="ECO:0000313" key="2">
    <source>
        <dbReference type="EMBL" id="CAK0880334.1"/>
    </source>
</evidence>
<dbReference type="Proteomes" id="UP001189429">
    <property type="component" value="Unassembled WGS sequence"/>
</dbReference>
<dbReference type="InterPro" id="IPR006597">
    <property type="entry name" value="Sel1-like"/>
</dbReference>
<dbReference type="PANTHER" id="PTHR43628:SF1">
    <property type="entry name" value="CHITIN SYNTHASE REGULATORY FACTOR 2-RELATED"/>
    <property type="match status" value="1"/>
</dbReference>
<protein>
    <submittedName>
        <fullName evidence="2">Uncharacterized protein</fullName>
    </submittedName>
</protein>
<feature type="region of interest" description="Disordered" evidence="1">
    <location>
        <begin position="376"/>
        <end position="402"/>
    </location>
</feature>
<organism evidence="2 3">
    <name type="scientific">Prorocentrum cordatum</name>
    <dbReference type="NCBI Taxonomy" id="2364126"/>
    <lineage>
        <taxon>Eukaryota</taxon>
        <taxon>Sar</taxon>
        <taxon>Alveolata</taxon>
        <taxon>Dinophyceae</taxon>
        <taxon>Prorocentrales</taxon>
        <taxon>Prorocentraceae</taxon>
        <taxon>Prorocentrum</taxon>
    </lineage>
</organism>
<dbReference type="Gene3D" id="1.25.40.10">
    <property type="entry name" value="Tetratricopeptide repeat domain"/>
    <property type="match status" value="1"/>
</dbReference>
<reference evidence="2" key="1">
    <citation type="submission" date="2023-10" db="EMBL/GenBank/DDBJ databases">
        <authorList>
            <person name="Chen Y."/>
            <person name="Shah S."/>
            <person name="Dougan E. K."/>
            <person name="Thang M."/>
            <person name="Chan C."/>
        </authorList>
    </citation>
    <scope>NUCLEOTIDE SEQUENCE [LARGE SCALE GENOMIC DNA]</scope>
</reference>
<evidence type="ECO:0000256" key="1">
    <source>
        <dbReference type="SAM" id="MobiDB-lite"/>
    </source>
</evidence>